<dbReference type="GeneID" id="73336511"/>
<evidence type="ECO:0000313" key="2">
    <source>
        <dbReference type="EMBL" id="UQC77003.1"/>
    </source>
</evidence>
<gene>
    <name evidence="2" type="ORF">CLUP02_02469</name>
</gene>
<dbReference type="KEGG" id="clup:CLUP02_02469"/>
<protein>
    <submittedName>
        <fullName evidence="2">Uncharacterized protein</fullName>
    </submittedName>
</protein>
<accession>A0A9Q8WAU8</accession>
<feature type="transmembrane region" description="Helical" evidence="1">
    <location>
        <begin position="128"/>
        <end position="152"/>
    </location>
</feature>
<keyword evidence="3" id="KW-1185">Reference proteome</keyword>
<keyword evidence="1" id="KW-1133">Transmembrane helix</keyword>
<organism evidence="2 3">
    <name type="scientific">Colletotrichum lupini</name>
    <dbReference type="NCBI Taxonomy" id="145971"/>
    <lineage>
        <taxon>Eukaryota</taxon>
        <taxon>Fungi</taxon>
        <taxon>Dikarya</taxon>
        <taxon>Ascomycota</taxon>
        <taxon>Pezizomycotina</taxon>
        <taxon>Sordariomycetes</taxon>
        <taxon>Hypocreomycetidae</taxon>
        <taxon>Glomerellales</taxon>
        <taxon>Glomerellaceae</taxon>
        <taxon>Colletotrichum</taxon>
        <taxon>Colletotrichum acutatum species complex</taxon>
    </lineage>
</organism>
<evidence type="ECO:0000256" key="1">
    <source>
        <dbReference type="SAM" id="Phobius"/>
    </source>
</evidence>
<evidence type="ECO:0000313" key="3">
    <source>
        <dbReference type="Proteomes" id="UP000830671"/>
    </source>
</evidence>
<keyword evidence="1" id="KW-0472">Membrane</keyword>
<dbReference type="AlphaFoldDB" id="A0A9Q8WAU8"/>
<name>A0A9Q8WAU8_9PEZI</name>
<proteinExistence type="predicted"/>
<dbReference type="EMBL" id="CP019474">
    <property type="protein sequence ID" value="UQC77003.1"/>
    <property type="molecule type" value="Genomic_DNA"/>
</dbReference>
<dbReference type="RefSeq" id="XP_049138644.1">
    <property type="nucleotide sequence ID" value="XM_049281501.1"/>
</dbReference>
<dbReference type="Proteomes" id="UP000830671">
    <property type="component" value="Chromosome 2"/>
</dbReference>
<sequence>MFNQLGDIMVALKIARVGKQMPRLSLKFIDELLHKIESGGCLPYHHTHDLRGSLQCIFSAEDTTLTPDLQYIPTTSQAGSRWCRSNRQSVTDPLPLTAPLSRLLRAPGRYDFMDLERIRHCRKMERGAGAWSLLLLVALPVCCALLVCVWHLPHPTSQPPPTASSKHHITSSSQPLPLFLSATYFVVASSSTRERVLAGFGLPRHPADAWCASLIPLLPMQVRIIRATLLWPSALDNRREPLHHHSRLPQPAGKSSTLLKPSGLYSLYTIVYKTGSTYWARRRSAALTDTGHSSKLCSPSIPRYIPKSTVSPKRRGAELESPSGCDHMISCHTQGHGLNHPVYCPVSGHHHLPPLLLAWFSAGLAWIHLDKHTSKALVHDLPACLSVSVVYLIASLSLLLTLYGIPDTDTQRADFSVKQIRTGFGEVVILGPHVAHHKSTLSRPFSLLFLLRQTPSSLHIFPCGPTFPFSTLILRPSPTFSFPGPLLHLEPRSLSSDATSLLLVPIHLSPTRKSALS</sequence>
<keyword evidence="1" id="KW-0812">Transmembrane</keyword>
<reference evidence="2" key="1">
    <citation type="journal article" date="2021" name="Mol. Plant Microbe Interact.">
        <title>Complete Genome Sequence of the Plant-Pathogenic Fungus Colletotrichum lupini.</title>
        <authorList>
            <person name="Baroncelli R."/>
            <person name="Pensec F."/>
            <person name="Da Lio D."/>
            <person name="Boufleur T."/>
            <person name="Vicente I."/>
            <person name="Sarrocco S."/>
            <person name="Picot A."/>
            <person name="Baraldi E."/>
            <person name="Sukno S."/>
            <person name="Thon M."/>
            <person name="Le Floch G."/>
        </authorList>
    </citation>
    <scope>NUCLEOTIDE SEQUENCE</scope>
    <source>
        <strain evidence="2">IMI 504893</strain>
    </source>
</reference>